<proteinExistence type="predicted"/>
<reference evidence="2" key="1">
    <citation type="submission" date="2021-05" db="EMBL/GenBank/DDBJ databases">
        <authorList>
            <person name="Alioto T."/>
            <person name="Alioto T."/>
            <person name="Gomez Garrido J."/>
        </authorList>
    </citation>
    <scope>NUCLEOTIDE SEQUENCE</scope>
</reference>
<dbReference type="Gene3D" id="3.60.10.10">
    <property type="entry name" value="Endonuclease/exonuclease/phosphatase"/>
    <property type="match status" value="1"/>
</dbReference>
<organism evidence="2">
    <name type="scientific">Cacopsylla melanoneura</name>
    <dbReference type="NCBI Taxonomy" id="428564"/>
    <lineage>
        <taxon>Eukaryota</taxon>
        <taxon>Metazoa</taxon>
        <taxon>Ecdysozoa</taxon>
        <taxon>Arthropoda</taxon>
        <taxon>Hexapoda</taxon>
        <taxon>Insecta</taxon>
        <taxon>Pterygota</taxon>
        <taxon>Neoptera</taxon>
        <taxon>Paraneoptera</taxon>
        <taxon>Hemiptera</taxon>
        <taxon>Sternorrhyncha</taxon>
        <taxon>Psylloidea</taxon>
        <taxon>Psyllidae</taxon>
        <taxon>Psyllinae</taxon>
        <taxon>Cacopsylla</taxon>
    </lineage>
</organism>
<evidence type="ECO:0000313" key="2">
    <source>
        <dbReference type="EMBL" id="CAG6731460.1"/>
    </source>
</evidence>
<accession>A0A8D9DY02</accession>
<dbReference type="GO" id="GO:0003824">
    <property type="term" value="F:catalytic activity"/>
    <property type="evidence" value="ECO:0007669"/>
    <property type="project" value="InterPro"/>
</dbReference>
<dbReference type="InterPro" id="IPR005135">
    <property type="entry name" value="Endo/exonuclease/phosphatase"/>
</dbReference>
<name>A0A8D9DY02_9HEMI</name>
<dbReference type="Pfam" id="PF14529">
    <property type="entry name" value="Exo_endo_phos_2"/>
    <property type="match status" value="1"/>
</dbReference>
<protein>
    <recommendedName>
        <fullName evidence="1">Endonuclease/exonuclease/phosphatase domain-containing protein</fullName>
    </recommendedName>
</protein>
<feature type="domain" description="Endonuclease/exonuclease/phosphatase" evidence="1">
    <location>
        <begin position="98"/>
        <end position="229"/>
    </location>
</feature>
<dbReference type="EMBL" id="HBUF01384105">
    <property type="protein sequence ID" value="CAG6731460.1"/>
    <property type="molecule type" value="Transcribed_RNA"/>
</dbReference>
<dbReference type="SUPFAM" id="SSF56219">
    <property type="entry name" value="DNase I-like"/>
    <property type="match status" value="1"/>
</dbReference>
<dbReference type="AlphaFoldDB" id="A0A8D9DY02"/>
<evidence type="ECO:0000259" key="1">
    <source>
        <dbReference type="Pfam" id="PF14529"/>
    </source>
</evidence>
<sequence length="232" mass="25967">MKGMSKLYSLDEEDIRTIRQWDIIGLSETWLLTPPGYIPNISDYFNVVFVPATKDKQRGRGSGGLLMLINKKLSYEVMDTCKLWIFIKITDPSIDLVLGSVYINPTYNMVDALEKLQSYLEGIPLNKTIIGGDMNAWIGELNYLDIPDLHDSGYTDTNNRGELLVEVMELSGFFTLGGRTAGDTPGQHTFISGEEYSVIDLVWCNWELAADVVSFQVSDSILNSDHLPVVTV</sequence>
<dbReference type="InterPro" id="IPR036691">
    <property type="entry name" value="Endo/exonu/phosph_ase_sf"/>
</dbReference>